<gene>
    <name evidence="2" type="ORF">V5O48_001228</name>
</gene>
<dbReference type="EMBL" id="JBAHYK010000023">
    <property type="protein sequence ID" value="KAL0580763.1"/>
    <property type="molecule type" value="Genomic_DNA"/>
</dbReference>
<proteinExistence type="predicted"/>
<dbReference type="PANTHER" id="PTHR47098">
    <property type="entry name" value="PROTEIN MAK32"/>
    <property type="match status" value="1"/>
</dbReference>
<dbReference type="Gene3D" id="3.40.1190.20">
    <property type="match status" value="1"/>
</dbReference>
<protein>
    <recommendedName>
        <fullName evidence="1">Carbohydrate kinase PfkB domain-containing protein</fullName>
    </recommendedName>
</protein>
<dbReference type="SUPFAM" id="SSF53613">
    <property type="entry name" value="Ribokinase-like"/>
    <property type="match status" value="1"/>
</dbReference>
<feature type="domain" description="Carbohydrate kinase PfkB" evidence="1">
    <location>
        <begin position="190"/>
        <end position="318"/>
    </location>
</feature>
<dbReference type="PANTHER" id="PTHR47098:SF2">
    <property type="entry name" value="PROTEIN MAK32"/>
    <property type="match status" value="1"/>
</dbReference>
<evidence type="ECO:0000259" key="1">
    <source>
        <dbReference type="Pfam" id="PF00294"/>
    </source>
</evidence>
<evidence type="ECO:0000313" key="2">
    <source>
        <dbReference type="EMBL" id="KAL0580763.1"/>
    </source>
</evidence>
<name>A0ABR3FZ27_9AGAR</name>
<dbReference type="Proteomes" id="UP001465976">
    <property type="component" value="Unassembled WGS sequence"/>
</dbReference>
<organism evidence="2 3">
    <name type="scientific">Marasmius crinis-equi</name>
    <dbReference type="NCBI Taxonomy" id="585013"/>
    <lineage>
        <taxon>Eukaryota</taxon>
        <taxon>Fungi</taxon>
        <taxon>Dikarya</taxon>
        <taxon>Basidiomycota</taxon>
        <taxon>Agaricomycotina</taxon>
        <taxon>Agaricomycetes</taxon>
        <taxon>Agaricomycetidae</taxon>
        <taxon>Agaricales</taxon>
        <taxon>Marasmiineae</taxon>
        <taxon>Marasmiaceae</taxon>
        <taxon>Marasmius</taxon>
    </lineage>
</organism>
<keyword evidence="3" id="KW-1185">Reference proteome</keyword>
<evidence type="ECO:0000313" key="3">
    <source>
        <dbReference type="Proteomes" id="UP001465976"/>
    </source>
</evidence>
<accession>A0ABR3FZ27</accession>
<reference evidence="2 3" key="1">
    <citation type="submission" date="2024-02" db="EMBL/GenBank/DDBJ databases">
        <title>A draft genome for the cacao thread blight pathogen Marasmius crinis-equi.</title>
        <authorList>
            <person name="Cohen S.P."/>
            <person name="Baruah I.K."/>
            <person name="Amoako-Attah I."/>
            <person name="Bukari Y."/>
            <person name="Meinhardt L.W."/>
            <person name="Bailey B.A."/>
        </authorList>
    </citation>
    <scope>NUCLEOTIDE SEQUENCE [LARGE SCALE GENOMIC DNA]</scope>
    <source>
        <strain evidence="2 3">GH-76</strain>
    </source>
</reference>
<comment type="caution">
    <text evidence="2">The sequence shown here is derived from an EMBL/GenBank/DDBJ whole genome shotgun (WGS) entry which is preliminary data.</text>
</comment>
<dbReference type="Pfam" id="PF00294">
    <property type="entry name" value="PfkB"/>
    <property type="match status" value="1"/>
</dbReference>
<dbReference type="InterPro" id="IPR011611">
    <property type="entry name" value="PfkB_dom"/>
</dbReference>
<dbReference type="InterPro" id="IPR029056">
    <property type="entry name" value="Ribokinase-like"/>
</dbReference>
<sequence>MEKPRAFVTLGMFIIDQFEYLDENGNDTGRPSKSEIGGGGTYAAIGARIWLPPEEVGMVVDRGPDFPPSMQKTLESYGRDMWLFRDQSNSETTKALNRYRGEHRGSVYSVLEAAHTDFVDVFSSFQYLTPRIRLTPHDLKQTPLERPKSLHFICSPARASVIVAEAREVQDWKPIAIYEPIPDRCIPEELPALTSILPQISVLSPNAEEALSLLSLPLPPTKASIEEAANIFVELGAKEAVVIRSGGLGAYVLTKEKGGKWIPAFWSSDDANEVVDVTGAGNTFLGGLGAGLQIADGDVYEASLYGTVSASFAIQQGGLPVFSEGQWNRDSPTRRLEVLRDRLKGGIQS</sequence>